<dbReference type="Proteomes" id="UP000230709">
    <property type="component" value="Chromosome"/>
</dbReference>
<protein>
    <submittedName>
        <fullName evidence="1">Uncharacterized protein</fullName>
    </submittedName>
</protein>
<dbReference type="KEGG" id="mtw:CQW49_02565"/>
<dbReference type="AlphaFoldDB" id="A0A2D2CW19"/>
<accession>A0A2D2CW19</accession>
<reference evidence="2" key="1">
    <citation type="submission" date="2017-10" db="EMBL/GenBank/DDBJ databases">
        <title>Completed PacBio SMRT sequence of Methylosinus trichosporium OB3b reveals presence of a third large plasmid.</title>
        <authorList>
            <person name="Charles T.C."/>
            <person name="Lynch M.D.J."/>
            <person name="Heil J.R."/>
            <person name="Cheng J."/>
        </authorList>
    </citation>
    <scope>NUCLEOTIDE SEQUENCE [LARGE SCALE GENOMIC DNA]</scope>
    <source>
        <strain evidence="2">OB3b</strain>
    </source>
</reference>
<dbReference type="EMBL" id="CP023737">
    <property type="protein sequence ID" value="ATQ66903.1"/>
    <property type="molecule type" value="Genomic_DNA"/>
</dbReference>
<evidence type="ECO:0000313" key="1">
    <source>
        <dbReference type="EMBL" id="ATQ66903.1"/>
    </source>
</evidence>
<name>A0A2D2CW19_METT3</name>
<dbReference type="STRING" id="595536.GCA_000178815_00436"/>
<organism evidence="1 2">
    <name type="scientific">Methylosinus trichosporium (strain ATCC 35070 / NCIMB 11131 / UNIQEM 75 / OB3b)</name>
    <dbReference type="NCBI Taxonomy" id="595536"/>
    <lineage>
        <taxon>Bacteria</taxon>
        <taxon>Pseudomonadati</taxon>
        <taxon>Pseudomonadota</taxon>
        <taxon>Alphaproteobacteria</taxon>
        <taxon>Hyphomicrobiales</taxon>
        <taxon>Methylocystaceae</taxon>
        <taxon>Methylosinus</taxon>
    </lineage>
</organism>
<gene>
    <name evidence="1" type="ORF">CQW49_02565</name>
</gene>
<evidence type="ECO:0000313" key="2">
    <source>
        <dbReference type="Proteomes" id="UP000230709"/>
    </source>
</evidence>
<keyword evidence="2" id="KW-1185">Reference proteome</keyword>
<sequence>MALLRHQSAEAAYLAALAVTDADDVVIPLMNRMWDALKIVMSTPCHSDAEFAEKARYVFAQMERWYGLVAGQDNEHDGYIVAMLRQRLGDIVMNASKGA</sequence>
<proteinExistence type="predicted"/>